<dbReference type="EMBL" id="CP000319">
    <property type="protein sequence ID" value="ABE63549.1"/>
    <property type="molecule type" value="Genomic_DNA"/>
</dbReference>
<dbReference type="KEGG" id="nha:Nham_2771"/>
<proteinExistence type="predicted"/>
<dbReference type="HOGENOM" id="CLU_007383_1_6_5"/>
<evidence type="ECO:0000313" key="3">
    <source>
        <dbReference type="Proteomes" id="UP000001953"/>
    </source>
</evidence>
<dbReference type="InterPro" id="IPR036291">
    <property type="entry name" value="NAD(P)-bd_dom_sf"/>
</dbReference>
<dbReference type="Gene3D" id="3.90.25.10">
    <property type="entry name" value="UDP-galactose 4-epimerase, domain 1"/>
    <property type="match status" value="1"/>
</dbReference>
<dbReference type="AlphaFoldDB" id="Q1QJP8"/>
<reference evidence="2 3" key="1">
    <citation type="submission" date="2006-03" db="EMBL/GenBank/DDBJ databases">
        <title>Complete sequence of chromosome of Nitrobacter hamburgensis X14.</title>
        <authorList>
            <consortium name="US DOE Joint Genome Institute"/>
            <person name="Copeland A."/>
            <person name="Lucas S."/>
            <person name="Lapidus A."/>
            <person name="Barry K."/>
            <person name="Detter J.C."/>
            <person name="Glavina del Rio T."/>
            <person name="Hammon N."/>
            <person name="Israni S."/>
            <person name="Dalin E."/>
            <person name="Tice H."/>
            <person name="Pitluck S."/>
            <person name="Chain P."/>
            <person name="Malfatti S."/>
            <person name="Shin M."/>
            <person name="Vergez L."/>
            <person name="Schmutz J."/>
            <person name="Larimer F."/>
            <person name="Land M."/>
            <person name="Hauser L."/>
            <person name="Kyrpides N."/>
            <person name="Ivanova N."/>
            <person name="Ward B."/>
            <person name="Arp D."/>
            <person name="Klotz M."/>
            <person name="Stein L."/>
            <person name="O'Mullan G."/>
            <person name="Starkenburg S."/>
            <person name="Sayavedra L."/>
            <person name="Poret-Peterson A.T."/>
            <person name="Gentry M.E."/>
            <person name="Bruce D."/>
            <person name="Richardson P."/>
        </authorList>
    </citation>
    <scope>NUCLEOTIDE SEQUENCE [LARGE SCALE GENOMIC DNA]</scope>
    <source>
        <strain evidence="3">DSM 10229 / NCIMB 13809 / X14</strain>
    </source>
</reference>
<dbReference type="InterPro" id="IPR050177">
    <property type="entry name" value="Lipid_A_modif_metabolic_enz"/>
</dbReference>
<dbReference type="STRING" id="323097.Nham_2771"/>
<gene>
    <name evidence="2" type="ordered locus">Nham_2771</name>
</gene>
<evidence type="ECO:0000259" key="1">
    <source>
        <dbReference type="Pfam" id="PF01370"/>
    </source>
</evidence>
<evidence type="ECO:0000313" key="2">
    <source>
        <dbReference type="EMBL" id="ABE63549.1"/>
    </source>
</evidence>
<feature type="domain" description="NAD-dependent epimerase/dehydratase" evidence="1">
    <location>
        <begin position="3"/>
        <end position="228"/>
    </location>
</feature>
<dbReference type="OrthoDB" id="7305551at2"/>
<dbReference type="eggNOG" id="COG0451">
    <property type="taxonomic scope" value="Bacteria"/>
</dbReference>
<dbReference type="Gene3D" id="3.40.50.720">
    <property type="entry name" value="NAD(P)-binding Rossmann-like Domain"/>
    <property type="match status" value="1"/>
</dbReference>
<dbReference type="RefSeq" id="WP_011511215.1">
    <property type="nucleotide sequence ID" value="NC_007964.1"/>
</dbReference>
<dbReference type="Pfam" id="PF01370">
    <property type="entry name" value="Epimerase"/>
    <property type="match status" value="1"/>
</dbReference>
<dbReference type="PANTHER" id="PTHR43245">
    <property type="entry name" value="BIFUNCTIONAL POLYMYXIN RESISTANCE PROTEIN ARNA"/>
    <property type="match status" value="1"/>
</dbReference>
<sequence>MKIAVSGATGFVGRHVVERLLGDGHDIVAIARDSGKGAAMPWADRVTFVPYDLYRNPGALTARMECPHVFVHLAWPGLPNYRGLFNLTENLVAEIALFRHLLEWGVPHLVVAGTCLEYGLQFGPLAEDGETRPTTPYGLAKDTLRKTLQLMQATQPFTLQWMRLFYMYGPGQSEQSLLSQLDRALAEARETFDMSQGDQLRDYLPIEGVADRFARVIGQKAVSGVINCCSGHPISVFDLIQRHLTANSKTIRLNRGVYPYPDYEAMAFWGQPVQLRSLGFP</sequence>
<name>Q1QJP8_NITHX</name>
<accession>Q1QJP8</accession>
<dbReference type="SUPFAM" id="SSF51735">
    <property type="entry name" value="NAD(P)-binding Rossmann-fold domains"/>
    <property type="match status" value="1"/>
</dbReference>
<dbReference type="InterPro" id="IPR001509">
    <property type="entry name" value="Epimerase_deHydtase"/>
</dbReference>
<protein>
    <submittedName>
        <fullName evidence="2">NAD-dependent epimerase/dehydratase</fullName>
    </submittedName>
</protein>
<organism evidence="2 3">
    <name type="scientific">Nitrobacter hamburgensis (strain DSM 10229 / NCIMB 13809 / X14)</name>
    <dbReference type="NCBI Taxonomy" id="323097"/>
    <lineage>
        <taxon>Bacteria</taxon>
        <taxon>Pseudomonadati</taxon>
        <taxon>Pseudomonadota</taxon>
        <taxon>Alphaproteobacteria</taxon>
        <taxon>Hyphomicrobiales</taxon>
        <taxon>Nitrobacteraceae</taxon>
        <taxon>Nitrobacter</taxon>
    </lineage>
</organism>
<dbReference type="PANTHER" id="PTHR43245:SF13">
    <property type="entry name" value="UDP-D-APIOSE_UDP-D-XYLOSE SYNTHASE 2"/>
    <property type="match status" value="1"/>
</dbReference>
<keyword evidence="3" id="KW-1185">Reference proteome</keyword>
<dbReference type="Proteomes" id="UP000001953">
    <property type="component" value="Chromosome"/>
</dbReference>